<sequence length="253" mass="28563">MESLFPEAVVPLLNQTILSQGIDAAIFYPVFLKLHWGTIYNLSCLIYATFAFVLLLRERIALLIYDSFGSAVQSNSAIQRKVMERPFRRTKSLFPAYENRVFSTTYARWYYFPLFQLAGLYIVQKDGMWGWFGPNAQSLLLSLFLAGYGGEMLSLYFWLFFSVLEVVRDTICNQFPAKSKDDAENLAIYQVKGKEGLVSVESQHLHRGLVITVSGGQANPSVLRASCTPRTEVPCAREISAKFVSFSTDPCRG</sequence>
<gene>
    <name evidence="2" type="ORF">CYMTET_39478</name>
</gene>
<keyword evidence="1" id="KW-0812">Transmembrane</keyword>
<dbReference type="Proteomes" id="UP001190700">
    <property type="component" value="Unassembled WGS sequence"/>
</dbReference>
<protein>
    <submittedName>
        <fullName evidence="2">Uncharacterized protein</fullName>
    </submittedName>
</protein>
<feature type="transmembrane region" description="Helical" evidence="1">
    <location>
        <begin position="136"/>
        <end position="161"/>
    </location>
</feature>
<evidence type="ECO:0000256" key="1">
    <source>
        <dbReference type="SAM" id="Phobius"/>
    </source>
</evidence>
<dbReference type="EMBL" id="LGRX02026210">
    <property type="protein sequence ID" value="KAK3251173.1"/>
    <property type="molecule type" value="Genomic_DNA"/>
</dbReference>
<comment type="caution">
    <text evidence="2">The sequence shown here is derived from an EMBL/GenBank/DDBJ whole genome shotgun (WGS) entry which is preliminary data.</text>
</comment>
<accession>A0AAE0CA12</accession>
<organism evidence="2 3">
    <name type="scientific">Cymbomonas tetramitiformis</name>
    <dbReference type="NCBI Taxonomy" id="36881"/>
    <lineage>
        <taxon>Eukaryota</taxon>
        <taxon>Viridiplantae</taxon>
        <taxon>Chlorophyta</taxon>
        <taxon>Pyramimonadophyceae</taxon>
        <taxon>Pyramimonadales</taxon>
        <taxon>Pyramimonadaceae</taxon>
        <taxon>Cymbomonas</taxon>
    </lineage>
</organism>
<evidence type="ECO:0000313" key="3">
    <source>
        <dbReference type="Proteomes" id="UP001190700"/>
    </source>
</evidence>
<keyword evidence="1" id="KW-0472">Membrane</keyword>
<feature type="transmembrane region" description="Helical" evidence="1">
    <location>
        <begin position="106"/>
        <end position="124"/>
    </location>
</feature>
<reference evidence="2 3" key="1">
    <citation type="journal article" date="2015" name="Genome Biol. Evol.">
        <title>Comparative Genomics of a Bacterivorous Green Alga Reveals Evolutionary Causalities and Consequences of Phago-Mixotrophic Mode of Nutrition.</title>
        <authorList>
            <person name="Burns J.A."/>
            <person name="Paasch A."/>
            <person name="Narechania A."/>
            <person name="Kim E."/>
        </authorList>
    </citation>
    <scope>NUCLEOTIDE SEQUENCE [LARGE SCALE GENOMIC DNA]</scope>
    <source>
        <strain evidence="2 3">PLY_AMNH</strain>
    </source>
</reference>
<proteinExistence type="predicted"/>
<keyword evidence="1" id="KW-1133">Transmembrane helix</keyword>
<dbReference type="AlphaFoldDB" id="A0AAE0CA12"/>
<evidence type="ECO:0000313" key="2">
    <source>
        <dbReference type="EMBL" id="KAK3251173.1"/>
    </source>
</evidence>
<name>A0AAE0CA12_9CHLO</name>
<feature type="transmembrane region" description="Helical" evidence="1">
    <location>
        <begin position="38"/>
        <end position="56"/>
    </location>
</feature>
<keyword evidence="3" id="KW-1185">Reference proteome</keyword>